<name>A0ABN7G8E7_9GAMM</name>
<accession>A0ABN7G8E7</accession>
<reference evidence="1 2" key="1">
    <citation type="submission" date="2020-05" db="EMBL/GenBank/DDBJ databases">
        <authorList>
            <person name="Petersen J."/>
            <person name="Sayavedra L."/>
        </authorList>
    </citation>
    <scope>NUCLEOTIDE SEQUENCE [LARGE SCALE GENOMIC DNA]</scope>
    <source>
        <strain evidence="1">B azoricus SOX ET2 1586I</strain>
    </source>
</reference>
<sequence length="59" mass="6645">MVLVWFGVGWVFKGRLIIGADLFKQPAVQLSEAKNLLQDFAHIPRAQRLLKVIGKELGK</sequence>
<evidence type="ECO:0000313" key="2">
    <source>
        <dbReference type="Proteomes" id="UP000626656"/>
    </source>
</evidence>
<dbReference type="EMBL" id="CAHJWF010000081">
    <property type="protein sequence ID" value="CAB5498335.1"/>
    <property type="molecule type" value="Genomic_DNA"/>
</dbReference>
<proteinExistence type="predicted"/>
<organism evidence="1 2">
    <name type="scientific">Bathymodiolus thermophilus thioautotrophic gill symbiont</name>
    <dbReference type="NCBI Taxonomy" id="2360"/>
    <lineage>
        <taxon>Bacteria</taxon>
        <taxon>Pseudomonadati</taxon>
        <taxon>Pseudomonadota</taxon>
        <taxon>Gammaproteobacteria</taxon>
        <taxon>sulfur-oxidizing symbionts</taxon>
    </lineage>
</organism>
<gene>
    <name evidence="1" type="ORF">AZO1586I_317</name>
</gene>
<dbReference type="Proteomes" id="UP000626656">
    <property type="component" value="Unassembled WGS sequence"/>
</dbReference>
<keyword evidence="2" id="KW-1185">Reference proteome</keyword>
<evidence type="ECO:0000313" key="1">
    <source>
        <dbReference type="EMBL" id="CAB5498335.1"/>
    </source>
</evidence>
<comment type="caution">
    <text evidence="1">The sequence shown here is derived from an EMBL/GenBank/DDBJ whole genome shotgun (WGS) entry which is preliminary data.</text>
</comment>
<protein>
    <submittedName>
        <fullName evidence="1">Uncharacterized protein</fullName>
    </submittedName>
</protein>